<dbReference type="HAMAP" id="MF_00802">
    <property type="entry name" value="GlnE"/>
    <property type="match status" value="1"/>
</dbReference>
<name>A0A1A2VS55_MYCSC</name>
<evidence type="ECO:0000259" key="9">
    <source>
        <dbReference type="Pfam" id="PF08335"/>
    </source>
</evidence>
<dbReference type="Pfam" id="PF03710">
    <property type="entry name" value="GlnE"/>
    <property type="match status" value="2"/>
</dbReference>
<feature type="domain" description="PII-uridylyltransferase/Glutamine-synthetase adenylyltransferase" evidence="9">
    <location>
        <begin position="852"/>
        <end position="992"/>
    </location>
</feature>
<gene>
    <name evidence="7" type="primary">glnE</name>
    <name evidence="10" type="ORF">A5679_16220</name>
</gene>
<keyword evidence="5 7" id="KW-0460">Magnesium</keyword>
<evidence type="ECO:0000256" key="2">
    <source>
        <dbReference type="ARBA" id="ARBA00022695"/>
    </source>
</evidence>
<feature type="domain" description="Glutamate-ammonia ligase adenylyltransferase repeated" evidence="8">
    <location>
        <begin position="589"/>
        <end position="827"/>
    </location>
</feature>
<evidence type="ECO:0000256" key="6">
    <source>
        <dbReference type="ARBA" id="ARBA00023268"/>
    </source>
</evidence>
<dbReference type="CDD" id="cd05401">
    <property type="entry name" value="NT_GlnE_GlnD_like"/>
    <property type="match status" value="2"/>
</dbReference>
<keyword evidence="6 7" id="KW-0511">Multifunctional enzyme</keyword>
<proteinExistence type="inferred from homology"/>
<evidence type="ECO:0000313" key="11">
    <source>
        <dbReference type="Proteomes" id="UP000092207"/>
    </source>
</evidence>
<reference evidence="10 11" key="1">
    <citation type="submission" date="2016-06" db="EMBL/GenBank/DDBJ databases">
        <authorList>
            <person name="Kjaerup R.B."/>
            <person name="Dalgaard T.S."/>
            <person name="Juul-Madsen H.R."/>
        </authorList>
    </citation>
    <scope>NUCLEOTIDE SEQUENCE [LARGE SCALE GENOMIC DNA]</scope>
    <source>
        <strain evidence="10 11">E2838</strain>
    </source>
</reference>
<dbReference type="GO" id="GO:0000820">
    <property type="term" value="P:regulation of glutamine family amino acid metabolic process"/>
    <property type="evidence" value="ECO:0007669"/>
    <property type="project" value="UniProtKB-UniRule"/>
</dbReference>
<keyword evidence="4 7" id="KW-0067">ATP-binding</keyword>
<comment type="catalytic activity">
    <reaction evidence="7">
        <text>[glutamine synthetase]-L-tyrosine + ATP = [glutamine synthetase]-O(4)-(5'-adenylyl)-L-tyrosine + diphosphate</text>
        <dbReference type="Rhea" id="RHEA:18589"/>
        <dbReference type="Rhea" id="RHEA-COMP:10660"/>
        <dbReference type="Rhea" id="RHEA-COMP:10661"/>
        <dbReference type="ChEBI" id="CHEBI:30616"/>
        <dbReference type="ChEBI" id="CHEBI:33019"/>
        <dbReference type="ChEBI" id="CHEBI:46858"/>
        <dbReference type="ChEBI" id="CHEBI:83624"/>
        <dbReference type="EC" id="2.7.7.42"/>
    </reaction>
</comment>
<dbReference type="EC" id="2.7.7.89" evidence="7"/>
<dbReference type="SUPFAM" id="SSF81301">
    <property type="entry name" value="Nucleotidyltransferase"/>
    <property type="match status" value="2"/>
</dbReference>
<dbReference type="GO" id="GO:0005524">
    <property type="term" value="F:ATP binding"/>
    <property type="evidence" value="ECO:0007669"/>
    <property type="project" value="UniProtKB-UniRule"/>
</dbReference>
<dbReference type="Gene3D" id="1.20.120.330">
    <property type="entry name" value="Nucleotidyltransferases domain 2"/>
    <property type="match status" value="2"/>
</dbReference>
<keyword evidence="1 7" id="KW-0808">Transferase</keyword>
<dbReference type="GO" id="GO:0008882">
    <property type="term" value="F:[glutamate-ammonia-ligase] adenylyltransferase activity"/>
    <property type="evidence" value="ECO:0007669"/>
    <property type="project" value="UniProtKB-UniRule"/>
</dbReference>
<comment type="cofactor">
    <cofactor evidence="7">
        <name>Mg(2+)</name>
        <dbReference type="ChEBI" id="CHEBI:18420"/>
    </cofactor>
</comment>
<sequence>MVVTKPATQRPRLPSVGRLGLVDPPAGDRLAQLGWYDHDDQAHVDLLWSLSRAPDPDAALRALIRLAENPETGWDELNAALLTERPLRGRLFAVLGSSLALGDHLAVHPQSWKLLRGKAKLPSHEELCASFTACVDEVSADPASAVQRLQTLYRDHLLLLAALDLAATVEDEPVLPFTVVGAQLSDLADAAMAAALRLAEVTVCGDRTPPRLAVIAMGKCGARELNYVSDVDVIFVGERADALTTRLASEMMRVASSAFFQVDAGLRPEGRSGELVRTVESHIAYYQRWAKTWEFQALLKARAAVGDQELAERYLSALMPMVWVACEREDFVVEVQAMRRRVEQLVPADVRGREIKLGSGGLRDVEFAVQLLQLVHGRSDESLHVASTVDALAALGQGGYVGREDAANLTASYEFLRLLEHRLQLQRLKRTHLLPEAEDEEAVRWLARAAHIRPDGRNDAAGVLRQELRHQNLRVSQLHAKLFYQPLLESIGPAGLEIGHGMTAEAAERQLAALGYEGPQTALKHMSALVNQSGRRGRVQSVLLPRLLNWMSYAPDPDGGLLAYRRLSEALAAETWYLSTLRDKPAVAKRLMHVLGTSAYVPDLLMRAPRVIQDYSDGPAGPKLLETDPAAVSRALIASAGRHPDAVRAIAAARTLRRRELARIGSADLLGFLEVTDVCRALTSVWVAVLQAALDAIIRANLPKDGKAPAAIAVIGMGRLGGAELGYGSDADVMFVCEAAPGVEDSVAIRWSTTVAEQVRTLLGTPSVDPPLEVDANLRPEGRQGPLVRTLGSYAAYYAQWAQPWEIQALLRAHAVAGDADLGQRFLLMADKTRYPADGVSADAVREIRRIKARVDAERLPRGADPNTHTKLGRGGLADVEWTVQLMQLRHAHEIPVLHNTSTLQCLDAIAAAELVPAEEVDLLRQAWLTATRARNALVLVRGKPTDQLPGPGRQLNAVAVAAGWPTDDGGEFLDNYLRVTRRAKAVVRKVFGS</sequence>
<dbReference type="InterPro" id="IPR013546">
    <property type="entry name" value="PII_UdlTrfase/GS_AdlTrfase"/>
</dbReference>
<protein>
    <recommendedName>
        <fullName evidence="7">Bifunctional glutamine synthetase adenylyltransferase/adenylyl-removing enzyme</fullName>
    </recommendedName>
    <alternativeName>
        <fullName evidence="7">ATP:glutamine synthetase adenylyltransferase</fullName>
    </alternativeName>
    <alternativeName>
        <fullName evidence="7">ATase</fullName>
    </alternativeName>
    <domain>
        <recommendedName>
            <fullName evidence="7">Glutamine synthetase adenylyl-L-tyrosine phosphorylase</fullName>
            <ecNumber evidence="7">2.7.7.89</ecNumber>
        </recommendedName>
        <alternativeName>
            <fullName evidence="7">Adenylyl removase</fullName>
            <shortName evidence="7">AR</shortName>
            <shortName evidence="7">AT-N</shortName>
        </alternativeName>
    </domain>
    <domain>
        <recommendedName>
            <fullName evidence="7">Glutamine synthetase adenylyl transferase</fullName>
            <ecNumber evidence="7">2.7.7.42</ecNumber>
        </recommendedName>
        <alternativeName>
            <fullName evidence="7">Adenylyl transferase</fullName>
            <shortName evidence="7">AT</shortName>
            <shortName evidence="7">AT-C</shortName>
        </alternativeName>
    </domain>
</protein>
<comment type="function">
    <text evidence="7">Involved in the regulation of glutamine synthetase GlnA, a key enzyme in the process to assimilate ammonia. When cellular nitrogen levels are high, the C-terminal adenylyl transferase (AT) inactivates GlnA by covalent transfer of an adenylyl group from ATP to specific tyrosine residue of GlnA, thus reducing its activity. Conversely, when nitrogen levels are low, the N-terminal adenylyl removase (AR) activates GlnA by removing the adenylyl group by phosphorolysis, increasing its activity. The regulatory region of GlnE binds the signal transduction protein PII (GlnB) which indicates the nitrogen status of the cell.</text>
</comment>
<feature type="region of interest" description="Adenylyl removase" evidence="7">
    <location>
        <begin position="1"/>
        <end position="487"/>
    </location>
</feature>
<evidence type="ECO:0000256" key="1">
    <source>
        <dbReference type="ARBA" id="ARBA00022679"/>
    </source>
</evidence>
<dbReference type="EMBL" id="LZJY01000198">
    <property type="protein sequence ID" value="OBI03700.1"/>
    <property type="molecule type" value="Genomic_DNA"/>
</dbReference>
<evidence type="ECO:0000256" key="3">
    <source>
        <dbReference type="ARBA" id="ARBA00022741"/>
    </source>
</evidence>
<dbReference type="GO" id="GO:0005829">
    <property type="term" value="C:cytosol"/>
    <property type="evidence" value="ECO:0007669"/>
    <property type="project" value="TreeGrafter"/>
</dbReference>
<comment type="catalytic activity">
    <reaction evidence="7">
        <text>[glutamine synthetase]-O(4)-(5'-adenylyl)-L-tyrosine + phosphate = [glutamine synthetase]-L-tyrosine + ADP</text>
        <dbReference type="Rhea" id="RHEA:43716"/>
        <dbReference type="Rhea" id="RHEA-COMP:10660"/>
        <dbReference type="Rhea" id="RHEA-COMP:10661"/>
        <dbReference type="ChEBI" id="CHEBI:43474"/>
        <dbReference type="ChEBI" id="CHEBI:46858"/>
        <dbReference type="ChEBI" id="CHEBI:83624"/>
        <dbReference type="ChEBI" id="CHEBI:456216"/>
        <dbReference type="EC" id="2.7.7.89"/>
    </reaction>
</comment>
<feature type="domain" description="PII-uridylyltransferase/Glutamine-synthetase adenylyltransferase" evidence="9">
    <location>
        <begin position="337"/>
        <end position="483"/>
    </location>
</feature>
<comment type="caution">
    <text evidence="10">The sequence shown here is derived from an EMBL/GenBank/DDBJ whole genome shotgun (WGS) entry which is preliminary data.</text>
</comment>
<accession>A0A1A2VS55</accession>
<evidence type="ECO:0000256" key="4">
    <source>
        <dbReference type="ARBA" id="ARBA00022840"/>
    </source>
</evidence>
<dbReference type="AlphaFoldDB" id="A0A1A2VS55"/>
<dbReference type="InterPro" id="IPR005190">
    <property type="entry name" value="GlnE_rpt_dom"/>
</dbReference>
<evidence type="ECO:0000256" key="5">
    <source>
        <dbReference type="ARBA" id="ARBA00022842"/>
    </source>
</evidence>
<dbReference type="RefSeq" id="WP_067305199.1">
    <property type="nucleotide sequence ID" value="NZ_LZJY01000198.1"/>
</dbReference>
<dbReference type="GO" id="GO:0047388">
    <property type="term" value="F:[glutamine synthetase]-adenylyl-L-tyrosine phosphorylase activity"/>
    <property type="evidence" value="ECO:0007669"/>
    <property type="project" value="UniProtKB-EC"/>
</dbReference>
<dbReference type="InterPro" id="IPR043519">
    <property type="entry name" value="NT_sf"/>
</dbReference>
<dbReference type="FunFam" id="1.20.120.330:FF:000022">
    <property type="entry name" value="Bifunctional glutamine synthetase adenylyltransferase/adenylyl-removing enzyme"/>
    <property type="match status" value="1"/>
</dbReference>
<dbReference type="NCBIfam" id="NF010707">
    <property type="entry name" value="PRK14109.1"/>
    <property type="match status" value="1"/>
</dbReference>
<feature type="region of interest" description="Adenylyl transferase" evidence="7">
    <location>
        <begin position="497"/>
        <end position="994"/>
    </location>
</feature>
<dbReference type="Pfam" id="PF08335">
    <property type="entry name" value="GlnD_UR_UTase"/>
    <property type="match status" value="2"/>
</dbReference>
<evidence type="ECO:0000313" key="10">
    <source>
        <dbReference type="EMBL" id="OBI03700.1"/>
    </source>
</evidence>
<dbReference type="Proteomes" id="UP000092207">
    <property type="component" value="Unassembled WGS sequence"/>
</dbReference>
<comment type="similarity">
    <text evidence="7">Belongs to the GlnE family.</text>
</comment>
<dbReference type="Gene3D" id="3.30.460.10">
    <property type="entry name" value="Beta Polymerase, domain 2"/>
    <property type="match status" value="2"/>
</dbReference>
<feature type="domain" description="Glutamate-ammonia ligase adenylyltransferase repeated" evidence="8">
    <location>
        <begin position="90"/>
        <end position="315"/>
    </location>
</feature>
<organism evidence="10 11">
    <name type="scientific">Mycobacterium scrofulaceum</name>
    <dbReference type="NCBI Taxonomy" id="1783"/>
    <lineage>
        <taxon>Bacteria</taxon>
        <taxon>Bacillati</taxon>
        <taxon>Actinomycetota</taxon>
        <taxon>Actinomycetes</taxon>
        <taxon>Mycobacteriales</taxon>
        <taxon>Mycobacteriaceae</taxon>
        <taxon>Mycobacterium</taxon>
    </lineage>
</organism>
<dbReference type="GO" id="GO:0000287">
    <property type="term" value="F:magnesium ion binding"/>
    <property type="evidence" value="ECO:0007669"/>
    <property type="project" value="UniProtKB-UniRule"/>
</dbReference>
<dbReference type="SUPFAM" id="SSF81593">
    <property type="entry name" value="Nucleotidyltransferase substrate binding subunit/domain"/>
    <property type="match status" value="2"/>
</dbReference>
<evidence type="ECO:0000259" key="8">
    <source>
        <dbReference type="Pfam" id="PF03710"/>
    </source>
</evidence>
<dbReference type="PANTHER" id="PTHR30621">
    <property type="entry name" value="GLUTAMINE SYNTHETASE ADENYLYLTRANSFERASE"/>
    <property type="match status" value="1"/>
</dbReference>
<dbReference type="InterPro" id="IPR023057">
    <property type="entry name" value="GlnE"/>
</dbReference>
<keyword evidence="3 7" id="KW-0547">Nucleotide-binding</keyword>
<keyword evidence="2 7" id="KW-0548">Nucleotidyltransferase</keyword>
<evidence type="ECO:0000256" key="7">
    <source>
        <dbReference type="HAMAP-Rule" id="MF_00802"/>
    </source>
</evidence>
<dbReference type="EC" id="2.7.7.42" evidence="7"/>
<dbReference type="PANTHER" id="PTHR30621:SF0">
    <property type="entry name" value="BIFUNCTIONAL GLUTAMINE SYNTHETASE ADENYLYLTRANSFERASE_ADENYLYL-REMOVING ENZYME"/>
    <property type="match status" value="1"/>
</dbReference>